<name>A0A841U5H4_9BACL</name>
<proteinExistence type="predicted"/>
<dbReference type="Proteomes" id="UP000553776">
    <property type="component" value="Unassembled WGS sequence"/>
</dbReference>
<evidence type="ECO:0000256" key="1">
    <source>
        <dbReference type="SAM" id="Phobius"/>
    </source>
</evidence>
<comment type="caution">
    <text evidence="2">The sequence shown here is derived from an EMBL/GenBank/DDBJ whole genome shotgun (WGS) entry which is preliminary data.</text>
</comment>
<evidence type="ECO:0000313" key="3">
    <source>
        <dbReference type="Proteomes" id="UP000553776"/>
    </source>
</evidence>
<organism evidence="2 3">
    <name type="scientific">Cohnella xylanilytica</name>
    <dbReference type="NCBI Taxonomy" id="557555"/>
    <lineage>
        <taxon>Bacteria</taxon>
        <taxon>Bacillati</taxon>
        <taxon>Bacillota</taxon>
        <taxon>Bacilli</taxon>
        <taxon>Bacillales</taxon>
        <taxon>Paenibacillaceae</taxon>
        <taxon>Cohnella</taxon>
    </lineage>
</organism>
<dbReference type="RefSeq" id="WP_185138824.1">
    <property type="nucleotide sequence ID" value="NZ_JACJVR010000106.1"/>
</dbReference>
<dbReference type="EMBL" id="JACJVR010000106">
    <property type="protein sequence ID" value="MBB6694862.1"/>
    <property type="molecule type" value="Genomic_DNA"/>
</dbReference>
<feature type="transmembrane region" description="Helical" evidence="1">
    <location>
        <begin position="14"/>
        <end position="30"/>
    </location>
</feature>
<gene>
    <name evidence="2" type="ORF">H7B90_26035</name>
</gene>
<feature type="transmembrane region" description="Helical" evidence="1">
    <location>
        <begin position="37"/>
        <end position="55"/>
    </location>
</feature>
<accession>A0A841U5H4</accession>
<feature type="transmembrane region" description="Helical" evidence="1">
    <location>
        <begin position="75"/>
        <end position="94"/>
    </location>
</feature>
<keyword evidence="3" id="KW-1185">Reference proteome</keyword>
<reference evidence="2 3" key="1">
    <citation type="submission" date="2020-08" db="EMBL/GenBank/DDBJ databases">
        <title>Cohnella phylogeny.</title>
        <authorList>
            <person name="Dunlap C."/>
        </authorList>
    </citation>
    <scope>NUCLEOTIDE SEQUENCE [LARGE SCALE GENOMIC DNA]</scope>
    <source>
        <strain evidence="2 3">DSM 25239</strain>
    </source>
</reference>
<evidence type="ECO:0000313" key="2">
    <source>
        <dbReference type="EMBL" id="MBB6694862.1"/>
    </source>
</evidence>
<keyword evidence="1" id="KW-1133">Transmembrane helix</keyword>
<feature type="transmembrane region" description="Helical" evidence="1">
    <location>
        <begin position="106"/>
        <end position="128"/>
    </location>
</feature>
<dbReference type="AlphaFoldDB" id="A0A841U5H4"/>
<keyword evidence="1" id="KW-0472">Membrane</keyword>
<protein>
    <submittedName>
        <fullName evidence="2">Uncharacterized protein</fullName>
    </submittedName>
</protein>
<keyword evidence="1" id="KW-0812">Transmembrane</keyword>
<sequence length="169" mass="19898">MNEFWPRRFDSNEWFVLISLIIVYGVFLALPRRFPRVVALAYCSIGFGISMYWDFHLGIPPADLYDINDSPNYEITDMFLFVLYPPFAYFFVYFMDLWKIRGLGVALYVLACSAGGMAFEALAVYYRVFTYKHWTLGLSFLFYLFAQTVLAFLYLLIERNYGRKKMESG</sequence>
<feature type="transmembrane region" description="Helical" evidence="1">
    <location>
        <begin position="134"/>
        <end position="157"/>
    </location>
</feature>